<dbReference type="PIRSF" id="PIRSF006603">
    <property type="entry name" value="DinF"/>
    <property type="match status" value="1"/>
</dbReference>
<dbReference type="NCBIfam" id="TIGR00797">
    <property type="entry name" value="matE"/>
    <property type="match status" value="1"/>
</dbReference>
<evidence type="ECO:0008006" key="10">
    <source>
        <dbReference type="Google" id="ProtNLM"/>
    </source>
</evidence>
<protein>
    <recommendedName>
        <fullName evidence="10">MATE efflux family protein</fullName>
    </recommendedName>
</protein>
<evidence type="ECO:0000256" key="4">
    <source>
        <dbReference type="ARBA" id="ARBA00022692"/>
    </source>
</evidence>
<evidence type="ECO:0000256" key="1">
    <source>
        <dbReference type="ARBA" id="ARBA00004651"/>
    </source>
</evidence>
<feature type="transmembrane region" description="Helical" evidence="7">
    <location>
        <begin position="300"/>
        <end position="320"/>
    </location>
</feature>
<dbReference type="InterPro" id="IPR047135">
    <property type="entry name" value="YsiQ"/>
</dbReference>
<feature type="transmembrane region" description="Helical" evidence="7">
    <location>
        <begin position="369"/>
        <end position="389"/>
    </location>
</feature>
<dbReference type="CDD" id="cd13134">
    <property type="entry name" value="MATE_like_8"/>
    <property type="match status" value="1"/>
</dbReference>
<keyword evidence="2" id="KW-0813">Transport</keyword>
<dbReference type="HOGENOM" id="CLU_012893_5_1_9"/>
<keyword evidence="6 7" id="KW-0472">Membrane</keyword>
<evidence type="ECO:0000256" key="5">
    <source>
        <dbReference type="ARBA" id="ARBA00022989"/>
    </source>
</evidence>
<feature type="transmembrane region" description="Helical" evidence="7">
    <location>
        <begin position="255"/>
        <end position="280"/>
    </location>
</feature>
<organism evidence="8 9">
    <name type="scientific">Clostridium perfringens (strain 13 / Type A)</name>
    <dbReference type="NCBI Taxonomy" id="195102"/>
    <lineage>
        <taxon>Bacteria</taxon>
        <taxon>Bacillati</taxon>
        <taxon>Bacillota</taxon>
        <taxon>Clostridia</taxon>
        <taxon>Eubacteriales</taxon>
        <taxon>Clostridiaceae</taxon>
        <taxon>Clostridium</taxon>
    </lineage>
</organism>
<name>Q8XM26_CLOPE</name>
<evidence type="ECO:0000313" key="8">
    <source>
        <dbReference type="EMBL" id="BAB80570.1"/>
    </source>
</evidence>
<dbReference type="GO" id="GO:0042910">
    <property type="term" value="F:xenobiotic transmembrane transporter activity"/>
    <property type="evidence" value="ECO:0007669"/>
    <property type="project" value="InterPro"/>
</dbReference>
<feature type="transmembrane region" description="Helical" evidence="7">
    <location>
        <begin position="211"/>
        <end position="234"/>
    </location>
</feature>
<feature type="transmembrane region" description="Helical" evidence="7">
    <location>
        <begin position="179"/>
        <end position="199"/>
    </location>
</feature>
<accession>Q8XM26</accession>
<dbReference type="InterPro" id="IPR002528">
    <property type="entry name" value="MATE_fam"/>
</dbReference>
<dbReference type="PANTHER" id="PTHR42925">
    <property type="entry name" value="MULTIDRUG AND TOXIN EFFLUX PROTEIN MATE FAMILY"/>
    <property type="match status" value="1"/>
</dbReference>
<evidence type="ECO:0000256" key="7">
    <source>
        <dbReference type="SAM" id="Phobius"/>
    </source>
</evidence>
<keyword evidence="3" id="KW-1003">Cell membrane</keyword>
<feature type="transmembrane region" description="Helical" evidence="7">
    <location>
        <begin position="60"/>
        <end position="84"/>
    </location>
</feature>
<evidence type="ECO:0000256" key="2">
    <source>
        <dbReference type="ARBA" id="ARBA00022448"/>
    </source>
</evidence>
<dbReference type="STRING" id="195102.gene:10490127"/>
<dbReference type="AlphaFoldDB" id="Q8XM26"/>
<reference evidence="8 9" key="1">
    <citation type="journal article" date="2002" name="Proc. Natl. Acad. Sci. U.S.A.">
        <title>Complete genome sequence of Clostridium perfringens, an anaerobic flesh-eater.</title>
        <authorList>
            <person name="Shimizu T."/>
            <person name="Ohtani K."/>
            <person name="Hirakawa H."/>
            <person name="Ohshima K."/>
            <person name="Yamashita A."/>
            <person name="Shiba T."/>
            <person name="Ogasawara N."/>
            <person name="Hattori M."/>
            <person name="Kuhara S."/>
            <person name="Hayashi H."/>
        </authorList>
    </citation>
    <scope>NUCLEOTIDE SEQUENCE [LARGE SCALE GENOMIC DNA]</scope>
    <source>
        <strain evidence="9">13 / Type A</strain>
    </source>
</reference>
<dbReference type="GO" id="GO:0015297">
    <property type="term" value="F:antiporter activity"/>
    <property type="evidence" value="ECO:0007669"/>
    <property type="project" value="InterPro"/>
</dbReference>
<evidence type="ECO:0000256" key="3">
    <source>
        <dbReference type="ARBA" id="ARBA00022475"/>
    </source>
</evidence>
<comment type="subcellular location">
    <subcellularLocation>
        <location evidence="1">Cell membrane</location>
        <topology evidence="1">Multi-pass membrane protein</topology>
    </subcellularLocation>
</comment>
<dbReference type="PANTHER" id="PTHR42925:SF2">
    <property type="entry name" value="NA+ DRIVEN MULTIDRUG EFFLUX PUMP"/>
    <property type="match status" value="1"/>
</dbReference>
<keyword evidence="5 7" id="KW-1133">Transmembrane helix</keyword>
<feature type="transmembrane region" description="Helical" evidence="7">
    <location>
        <begin position="25"/>
        <end position="48"/>
    </location>
</feature>
<dbReference type="Pfam" id="PF01554">
    <property type="entry name" value="MatE"/>
    <property type="match status" value="2"/>
</dbReference>
<dbReference type="InterPro" id="IPR048279">
    <property type="entry name" value="MdtK-like"/>
</dbReference>
<dbReference type="GO" id="GO:0005886">
    <property type="term" value="C:plasma membrane"/>
    <property type="evidence" value="ECO:0007669"/>
    <property type="project" value="UniProtKB-SubCell"/>
</dbReference>
<feature type="transmembrane region" description="Helical" evidence="7">
    <location>
        <begin position="147"/>
        <end position="167"/>
    </location>
</feature>
<keyword evidence="4 7" id="KW-0812">Transmembrane</keyword>
<sequence>MYIDFYKNIFLVRGLIMIITRDKRFYRLLFSIALPIAVQNLITFMVSMVDTLMVGDLGEIQLSAVSIANNLFFVLTILMFGLAGGSNIMISQYWGKGNVKTIHKILAIMYRVCLLITGIFIFIALFLPKYFMGIFTTDKAVIDFGASYLRIVCIGYLFYSITNCTIMMLRSVKTVSISIIVYTASLVVNSILNWIFIFGNLGAPELGIRGAAIATVCARITEFSIVLVFMFIYERKIGLKIEHLLKLDKEILKDYVGLCTPVLCNELLWAIGASMISVIVGRMGTEVVAANSINGVAHQFVTVFIFGMSNATAVIIGNTIGEGKKEKAKEYAYSIGIFSVVMGCISGLMILLIKPFVVNFYNVSYSTKLIAMEIMTVTSGIIVFQSLASNFMMGVLRGGGDAKFVLINDLIFMWLVAIPGGFFVAFVLELPVALVFLVIKCDEILKSLTSVYRVISGKWVNDVTKDYEFEEVKC</sequence>
<feature type="transmembrane region" description="Helical" evidence="7">
    <location>
        <begin position="410"/>
        <end position="439"/>
    </location>
</feature>
<dbReference type="KEGG" id="cpe:CPE0864"/>
<gene>
    <name evidence="8" type="ordered locus">CPE0864</name>
</gene>
<feature type="transmembrane region" description="Helical" evidence="7">
    <location>
        <begin position="105"/>
        <end position="127"/>
    </location>
</feature>
<dbReference type="EMBL" id="BA000016">
    <property type="protein sequence ID" value="BAB80570.1"/>
    <property type="molecule type" value="Genomic_DNA"/>
</dbReference>
<evidence type="ECO:0000313" key="9">
    <source>
        <dbReference type="Proteomes" id="UP000000818"/>
    </source>
</evidence>
<evidence type="ECO:0000256" key="6">
    <source>
        <dbReference type="ARBA" id="ARBA00023136"/>
    </source>
</evidence>
<feature type="transmembrane region" description="Helical" evidence="7">
    <location>
        <begin position="332"/>
        <end position="357"/>
    </location>
</feature>
<proteinExistence type="predicted"/>
<dbReference type="Proteomes" id="UP000000818">
    <property type="component" value="Chromosome"/>
</dbReference>